<reference evidence="7" key="1">
    <citation type="submission" date="2025-08" db="UniProtKB">
        <authorList>
            <consortium name="Ensembl"/>
        </authorList>
    </citation>
    <scope>IDENTIFICATION</scope>
</reference>
<dbReference type="SMART" id="SM00409">
    <property type="entry name" value="IG"/>
    <property type="match status" value="1"/>
</dbReference>
<protein>
    <recommendedName>
        <fullName evidence="6">Ig-like domain-containing protein</fullName>
    </recommendedName>
</protein>
<name>A0A3Q3F6E3_9LABR</name>
<dbReference type="Ensembl" id="ENSLBET00000016121.1">
    <property type="protein sequence ID" value="ENSLBEP00000015199.1"/>
    <property type="gene ID" value="ENSLBEG00000011851.1"/>
</dbReference>
<dbReference type="InterPro" id="IPR013106">
    <property type="entry name" value="Ig_V-set"/>
</dbReference>
<keyword evidence="5" id="KW-0391">Immunity</keyword>
<dbReference type="InterPro" id="IPR013783">
    <property type="entry name" value="Ig-like_fold"/>
</dbReference>
<dbReference type="InterPro" id="IPR007110">
    <property type="entry name" value="Ig-like_dom"/>
</dbReference>
<evidence type="ECO:0000313" key="7">
    <source>
        <dbReference type="Ensembl" id="ENSLBEP00000015199.1"/>
    </source>
</evidence>
<dbReference type="InterPro" id="IPR036179">
    <property type="entry name" value="Ig-like_dom_sf"/>
</dbReference>
<feature type="domain" description="Ig-like" evidence="6">
    <location>
        <begin position="55"/>
        <end position="161"/>
    </location>
</feature>
<keyword evidence="3" id="KW-0675">Receptor</keyword>
<evidence type="ECO:0000256" key="4">
    <source>
        <dbReference type="ARBA" id="ARBA00023319"/>
    </source>
</evidence>
<dbReference type="SUPFAM" id="SSF48726">
    <property type="entry name" value="Immunoglobulin"/>
    <property type="match status" value="2"/>
</dbReference>
<evidence type="ECO:0000259" key="6">
    <source>
        <dbReference type="PROSITE" id="PS50835"/>
    </source>
</evidence>
<dbReference type="PANTHER" id="PTHR19367">
    <property type="entry name" value="T-CELL RECEPTOR ALPHA CHAIN V REGION"/>
    <property type="match status" value="1"/>
</dbReference>
<dbReference type="SMART" id="SM00406">
    <property type="entry name" value="IGv"/>
    <property type="match status" value="1"/>
</dbReference>
<dbReference type="STRING" id="56723.ENSLBEP00000015199"/>
<evidence type="ECO:0000256" key="1">
    <source>
        <dbReference type="ARBA" id="ARBA00022729"/>
    </source>
</evidence>
<keyword evidence="4" id="KW-0393">Immunoglobulin domain</keyword>
<dbReference type="InParanoid" id="A0A3Q3F6E3"/>
<dbReference type="GO" id="GO:0002250">
    <property type="term" value="P:adaptive immune response"/>
    <property type="evidence" value="ECO:0007669"/>
    <property type="project" value="UniProtKB-KW"/>
</dbReference>
<accession>A0A3Q3F6E3</accession>
<evidence type="ECO:0000256" key="3">
    <source>
        <dbReference type="ARBA" id="ARBA00023170"/>
    </source>
</evidence>
<keyword evidence="2" id="KW-1064">Adaptive immunity</keyword>
<dbReference type="GO" id="GO:0042101">
    <property type="term" value="C:T cell receptor complex"/>
    <property type="evidence" value="ECO:0007669"/>
    <property type="project" value="UniProtKB-KW"/>
</dbReference>
<dbReference type="Proteomes" id="UP000261660">
    <property type="component" value="Unplaced"/>
</dbReference>
<dbReference type="PANTHER" id="PTHR19367:SF18">
    <property type="entry name" value="T CELL RECEPTOR ALPHA VARIABLE 16"/>
    <property type="match status" value="1"/>
</dbReference>
<dbReference type="InterPro" id="IPR003599">
    <property type="entry name" value="Ig_sub"/>
</dbReference>
<sequence>MKCFERLVLAHLKNCLPPTLDPFQFAYRSNRSTEDAVSTALHSVLTHLDNNNTYARMLVIQPTEDVFASEGDTVTLDCKFETSTTLYLFWYRQEMSDFPKYMWKGYGGFSENAPGISVERYKAAINGTSVPLTIQKLQLTDSAVYYCAVKPTVTGNTTTLSRPEFLLYITEGGSIHPTDSDFSAYINKTEKRVNLEISSAALTDSAVYYCALQLLGGGCFCLYKSNEEIVKQTGDYNTV</sequence>
<dbReference type="InterPro" id="IPR051287">
    <property type="entry name" value="TCR_variable_region"/>
</dbReference>
<dbReference type="AlphaFoldDB" id="A0A3Q3F6E3"/>
<dbReference type="GeneTree" id="ENSGT01030000234557"/>
<organism evidence="7 8">
    <name type="scientific">Labrus bergylta</name>
    <name type="common">ballan wrasse</name>
    <dbReference type="NCBI Taxonomy" id="56723"/>
    <lineage>
        <taxon>Eukaryota</taxon>
        <taxon>Metazoa</taxon>
        <taxon>Chordata</taxon>
        <taxon>Craniata</taxon>
        <taxon>Vertebrata</taxon>
        <taxon>Euteleostomi</taxon>
        <taxon>Actinopterygii</taxon>
        <taxon>Neopterygii</taxon>
        <taxon>Teleostei</taxon>
        <taxon>Neoteleostei</taxon>
        <taxon>Acanthomorphata</taxon>
        <taxon>Eupercaria</taxon>
        <taxon>Labriformes</taxon>
        <taxon>Labridae</taxon>
        <taxon>Labrus</taxon>
    </lineage>
</organism>
<keyword evidence="5" id="KW-1279">T cell receptor</keyword>
<evidence type="ECO:0000256" key="5">
    <source>
        <dbReference type="ARBA" id="ARBA00043266"/>
    </source>
</evidence>
<dbReference type="Pfam" id="PF07686">
    <property type="entry name" value="V-set"/>
    <property type="match status" value="1"/>
</dbReference>
<evidence type="ECO:0000256" key="2">
    <source>
        <dbReference type="ARBA" id="ARBA00023130"/>
    </source>
</evidence>
<proteinExistence type="predicted"/>
<evidence type="ECO:0000313" key="8">
    <source>
        <dbReference type="Proteomes" id="UP000261660"/>
    </source>
</evidence>
<dbReference type="PROSITE" id="PS50835">
    <property type="entry name" value="IG_LIKE"/>
    <property type="match status" value="1"/>
</dbReference>
<keyword evidence="8" id="KW-1185">Reference proteome</keyword>
<reference evidence="7" key="2">
    <citation type="submission" date="2025-09" db="UniProtKB">
        <authorList>
            <consortium name="Ensembl"/>
        </authorList>
    </citation>
    <scope>IDENTIFICATION</scope>
</reference>
<keyword evidence="1" id="KW-0732">Signal</keyword>
<dbReference type="Gene3D" id="2.60.40.10">
    <property type="entry name" value="Immunoglobulins"/>
    <property type="match status" value="2"/>
</dbReference>